<dbReference type="AlphaFoldDB" id="A0A2P2QGZ9"/>
<name>A0A2P2QGZ9_RHIMU</name>
<dbReference type="EMBL" id="GGEC01085788">
    <property type="protein sequence ID" value="MBX66272.1"/>
    <property type="molecule type" value="Transcribed_RNA"/>
</dbReference>
<reference evidence="1" key="1">
    <citation type="submission" date="2018-02" db="EMBL/GenBank/DDBJ databases">
        <title>Rhizophora mucronata_Transcriptome.</title>
        <authorList>
            <person name="Meera S.P."/>
            <person name="Sreeshan A."/>
            <person name="Augustine A."/>
        </authorList>
    </citation>
    <scope>NUCLEOTIDE SEQUENCE</scope>
    <source>
        <tissue evidence="1">Leaf</tissue>
    </source>
</reference>
<evidence type="ECO:0000313" key="1">
    <source>
        <dbReference type="EMBL" id="MBX66272.1"/>
    </source>
</evidence>
<accession>A0A2P2QGZ9</accession>
<protein>
    <submittedName>
        <fullName evidence="1">Uncharacterized protein</fullName>
    </submittedName>
</protein>
<proteinExistence type="predicted"/>
<sequence>MKIIFRDLTLELVDQIFGEHIFHCTLHS</sequence>
<organism evidence="1">
    <name type="scientific">Rhizophora mucronata</name>
    <name type="common">Asiatic mangrove</name>
    <dbReference type="NCBI Taxonomy" id="61149"/>
    <lineage>
        <taxon>Eukaryota</taxon>
        <taxon>Viridiplantae</taxon>
        <taxon>Streptophyta</taxon>
        <taxon>Embryophyta</taxon>
        <taxon>Tracheophyta</taxon>
        <taxon>Spermatophyta</taxon>
        <taxon>Magnoliopsida</taxon>
        <taxon>eudicotyledons</taxon>
        <taxon>Gunneridae</taxon>
        <taxon>Pentapetalae</taxon>
        <taxon>rosids</taxon>
        <taxon>fabids</taxon>
        <taxon>Malpighiales</taxon>
        <taxon>Rhizophoraceae</taxon>
        <taxon>Rhizophora</taxon>
    </lineage>
</organism>